<dbReference type="WBParaSite" id="Csp11.Scaffold630.g20580.t1">
    <property type="protein sequence ID" value="Csp11.Scaffold630.g20580.t1"/>
    <property type="gene ID" value="Csp11.Scaffold630.g20580"/>
</dbReference>
<proteinExistence type="predicted"/>
<sequence>MGGILFCFDVLFRRALNQPKHNRQLRSEEAMKQRGRVTERERDALTNLLFSSEMCVQMLKEHIVSKYFMEIKEGRTRKERRDGTVEQVETTTNLVFCDALSLRVCL</sequence>
<keyword evidence="1" id="KW-1185">Reference proteome</keyword>
<dbReference type="Proteomes" id="UP000095282">
    <property type="component" value="Unplaced"/>
</dbReference>
<reference evidence="2" key="1">
    <citation type="submission" date="2016-11" db="UniProtKB">
        <authorList>
            <consortium name="WormBaseParasite"/>
        </authorList>
    </citation>
    <scope>IDENTIFICATION</scope>
</reference>
<accession>A0A1I7UYD9</accession>
<dbReference type="AlphaFoldDB" id="A0A1I7UYD9"/>
<protein>
    <submittedName>
        <fullName evidence="2">Cullin_Nedd8 domain-containing protein</fullName>
    </submittedName>
</protein>
<evidence type="ECO:0000313" key="1">
    <source>
        <dbReference type="Proteomes" id="UP000095282"/>
    </source>
</evidence>
<organism evidence="1 2">
    <name type="scientific">Caenorhabditis tropicalis</name>
    <dbReference type="NCBI Taxonomy" id="1561998"/>
    <lineage>
        <taxon>Eukaryota</taxon>
        <taxon>Metazoa</taxon>
        <taxon>Ecdysozoa</taxon>
        <taxon>Nematoda</taxon>
        <taxon>Chromadorea</taxon>
        <taxon>Rhabditida</taxon>
        <taxon>Rhabditina</taxon>
        <taxon>Rhabditomorpha</taxon>
        <taxon>Rhabditoidea</taxon>
        <taxon>Rhabditidae</taxon>
        <taxon>Peloderinae</taxon>
        <taxon>Caenorhabditis</taxon>
    </lineage>
</organism>
<evidence type="ECO:0000313" key="2">
    <source>
        <dbReference type="WBParaSite" id="Csp11.Scaffold630.g20580.t1"/>
    </source>
</evidence>
<name>A0A1I7UYD9_9PELO</name>